<reference evidence="1 2" key="1">
    <citation type="submission" date="2016-10" db="EMBL/GenBank/DDBJ databases">
        <authorList>
            <person name="de Groot N.N."/>
        </authorList>
    </citation>
    <scope>NUCLEOTIDE SEQUENCE [LARGE SCALE GENOMIC DNA]</scope>
    <source>
        <strain evidence="1 2">CGMCC 1.6291</strain>
    </source>
</reference>
<sequence>MRLSDILTSRGRTLLRGRIRRALAGASGRSDTREAQWDAEHARLLKILVEPAATEAARGRNKDLEAHIEGLRPEFAGRSELCLHHTRLCVKARRGIDPVDTIDEFLFLWAHRASHLADNLNSRWLIAAVDTFADYGHPQQRAIAGMLTAFFNALKLAETESVALHGIPPRDALAHVEEHEPEVFWDGIEGFRFRNGDMLRNLIERMDRISSEDPALHAIFRTLVERAYANNSLLARMMVANRHFGDGPWPQK</sequence>
<evidence type="ECO:0000313" key="1">
    <source>
        <dbReference type="EMBL" id="SEP14794.1"/>
    </source>
</evidence>
<dbReference type="AlphaFoldDB" id="A0A1H8VHL7"/>
<accession>A0A1H8VHL7</accession>
<protein>
    <submittedName>
        <fullName evidence="1">Uncharacterized protein</fullName>
    </submittedName>
</protein>
<dbReference type="RefSeq" id="WP_171909974.1">
    <property type="nucleotide sequence ID" value="NZ_FOEG01000012.1"/>
</dbReference>
<proteinExistence type="predicted"/>
<dbReference type="STRING" id="406100.SAMN04488052_11277"/>
<dbReference type="EMBL" id="FOEG01000012">
    <property type="protein sequence ID" value="SEP14794.1"/>
    <property type="molecule type" value="Genomic_DNA"/>
</dbReference>
<name>A0A1H8VHL7_9GAMM</name>
<keyword evidence="2" id="KW-1185">Reference proteome</keyword>
<dbReference type="Proteomes" id="UP000199657">
    <property type="component" value="Unassembled WGS sequence"/>
</dbReference>
<gene>
    <name evidence="1" type="ORF">SAMN04488052_11277</name>
</gene>
<evidence type="ECO:0000313" key="2">
    <source>
        <dbReference type="Proteomes" id="UP000199657"/>
    </source>
</evidence>
<organism evidence="1 2">
    <name type="scientific">Aquisalimonas asiatica</name>
    <dbReference type="NCBI Taxonomy" id="406100"/>
    <lineage>
        <taxon>Bacteria</taxon>
        <taxon>Pseudomonadati</taxon>
        <taxon>Pseudomonadota</taxon>
        <taxon>Gammaproteobacteria</taxon>
        <taxon>Chromatiales</taxon>
        <taxon>Ectothiorhodospiraceae</taxon>
        <taxon>Aquisalimonas</taxon>
    </lineage>
</organism>